<dbReference type="STRING" id="1459.AF332_09225"/>
<dbReference type="Proteomes" id="UP000037109">
    <property type="component" value="Unassembled WGS sequence"/>
</dbReference>
<dbReference type="InterPro" id="IPR004821">
    <property type="entry name" value="Cyt_trans-like"/>
</dbReference>
<dbReference type="NCBIfam" id="NF000841">
    <property type="entry name" value="PRK00071.1-4"/>
    <property type="match status" value="1"/>
</dbReference>
<evidence type="ECO:0000256" key="8">
    <source>
        <dbReference type="ARBA" id="ARBA00023027"/>
    </source>
</evidence>
<evidence type="ECO:0000256" key="5">
    <source>
        <dbReference type="ARBA" id="ARBA00022695"/>
    </source>
</evidence>
<dbReference type="NCBIfam" id="NF000840">
    <property type="entry name" value="PRK00071.1-3"/>
    <property type="match status" value="1"/>
</dbReference>
<evidence type="ECO:0000259" key="11">
    <source>
        <dbReference type="Pfam" id="PF01467"/>
    </source>
</evidence>
<keyword evidence="4 10" id="KW-0808">Transferase</keyword>
<evidence type="ECO:0000256" key="10">
    <source>
        <dbReference type="HAMAP-Rule" id="MF_00244"/>
    </source>
</evidence>
<dbReference type="CDD" id="cd02165">
    <property type="entry name" value="NMNAT"/>
    <property type="match status" value="1"/>
</dbReference>
<dbReference type="HAMAP" id="MF_00244">
    <property type="entry name" value="NaMN_adenylyltr"/>
    <property type="match status" value="1"/>
</dbReference>
<protein>
    <recommendedName>
        <fullName evidence="10">Probable nicotinate-nucleotide adenylyltransferase</fullName>
        <ecNumber evidence="10">2.7.7.18</ecNumber>
    </recommendedName>
    <alternativeName>
        <fullName evidence="10">Deamido-NAD(+) diphosphorylase</fullName>
    </alternativeName>
    <alternativeName>
        <fullName evidence="10">Deamido-NAD(+) pyrophosphorylase</fullName>
    </alternativeName>
    <alternativeName>
        <fullName evidence="10">Nicotinate mononucleotide adenylyltransferase</fullName>
        <shortName evidence="10">NaMN adenylyltransferase</shortName>
    </alternativeName>
</protein>
<evidence type="ECO:0000256" key="7">
    <source>
        <dbReference type="ARBA" id="ARBA00022840"/>
    </source>
</evidence>
<dbReference type="InterPro" id="IPR014729">
    <property type="entry name" value="Rossmann-like_a/b/a_fold"/>
</dbReference>
<dbReference type="Gene3D" id="3.40.50.620">
    <property type="entry name" value="HUPs"/>
    <property type="match status" value="1"/>
</dbReference>
<dbReference type="SUPFAM" id="SSF52374">
    <property type="entry name" value="Nucleotidylyl transferase"/>
    <property type="match status" value="1"/>
</dbReference>
<dbReference type="RefSeq" id="WP_053434325.1">
    <property type="nucleotide sequence ID" value="NZ_LGUF01000007.1"/>
</dbReference>
<reference evidence="13" key="1">
    <citation type="submission" date="2015-07" db="EMBL/GenBank/DDBJ databases">
        <title>Fjat-10036 dsm4.</title>
        <authorList>
            <person name="Liu B."/>
            <person name="Wang J."/>
            <person name="Zhu Y."/>
            <person name="Liu G."/>
            <person name="Chen Q."/>
            <person name="Chen Z."/>
            <person name="Lan J."/>
            <person name="Che J."/>
            <person name="Ge C."/>
            <person name="Shi H."/>
            <person name="Pan Z."/>
            <person name="Liu X."/>
        </authorList>
    </citation>
    <scope>NUCLEOTIDE SEQUENCE [LARGE SCALE GENOMIC DNA]</scope>
    <source>
        <strain evidence="13">DSM 4</strain>
    </source>
</reference>
<comment type="function">
    <text evidence="1 10">Catalyzes the reversible adenylation of nicotinate mononucleotide (NaMN) to nicotinic acid adenine dinucleotide (NaAD).</text>
</comment>
<keyword evidence="13" id="KW-1185">Reference proteome</keyword>
<evidence type="ECO:0000256" key="4">
    <source>
        <dbReference type="ARBA" id="ARBA00022679"/>
    </source>
</evidence>
<accession>A0A0M0GAQ7</accession>
<gene>
    <name evidence="10" type="primary">nadD</name>
    <name evidence="12" type="ORF">AF332_09225</name>
</gene>
<evidence type="ECO:0000256" key="2">
    <source>
        <dbReference type="ARBA" id="ARBA00005019"/>
    </source>
</evidence>
<comment type="caution">
    <text evidence="12">The sequence shown here is derived from an EMBL/GenBank/DDBJ whole genome shotgun (WGS) entry which is preliminary data.</text>
</comment>
<dbReference type="NCBIfam" id="TIGR00125">
    <property type="entry name" value="cyt_tran_rel"/>
    <property type="match status" value="1"/>
</dbReference>
<keyword evidence="6 10" id="KW-0547">Nucleotide-binding</keyword>
<sequence>MEKVGILGGTFNPPHIGHLIIANEVMSSNGLDEVWFMPNHEPPHKKRSDHVSSSDRADMLKLALKNHPGFKLELIELEREGPSFTYDTIRILKENYPQKQFYFIIGADMVEYLPKWHKIDKLLELITFIGVKRPFYNLQTPYPILYADVPEMGISSSMIRCRVKEGRTIRYLVPDAVRNYIKENQLYES</sequence>
<organism evidence="12 13">
    <name type="scientific">Sporosarcina globispora</name>
    <name type="common">Bacillus globisporus</name>
    <dbReference type="NCBI Taxonomy" id="1459"/>
    <lineage>
        <taxon>Bacteria</taxon>
        <taxon>Bacillati</taxon>
        <taxon>Bacillota</taxon>
        <taxon>Bacilli</taxon>
        <taxon>Bacillales</taxon>
        <taxon>Caryophanaceae</taxon>
        <taxon>Sporosarcina</taxon>
    </lineage>
</organism>
<dbReference type="PATRIC" id="fig|1459.3.peg.1965"/>
<dbReference type="GO" id="GO:0005524">
    <property type="term" value="F:ATP binding"/>
    <property type="evidence" value="ECO:0007669"/>
    <property type="project" value="UniProtKB-KW"/>
</dbReference>
<dbReference type="GO" id="GO:0004515">
    <property type="term" value="F:nicotinate-nucleotide adenylyltransferase activity"/>
    <property type="evidence" value="ECO:0007669"/>
    <property type="project" value="UniProtKB-UniRule"/>
</dbReference>
<comment type="pathway">
    <text evidence="2 10">Cofactor biosynthesis; NAD(+) biosynthesis; deamido-NAD(+) from nicotinate D-ribonucleotide: step 1/1.</text>
</comment>
<dbReference type="FunFam" id="3.40.50.620:FF:000079">
    <property type="entry name" value="Probable nicotinate-nucleotide adenylyltransferase"/>
    <property type="match status" value="1"/>
</dbReference>
<keyword evidence="7 10" id="KW-0067">ATP-binding</keyword>
<dbReference type="EMBL" id="LGUF01000007">
    <property type="protein sequence ID" value="KON86970.1"/>
    <property type="molecule type" value="Genomic_DNA"/>
</dbReference>
<comment type="catalytic activity">
    <reaction evidence="9 10">
        <text>nicotinate beta-D-ribonucleotide + ATP + H(+) = deamido-NAD(+) + diphosphate</text>
        <dbReference type="Rhea" id="RHEA:22860"/>
        <dbReference type="ChEBI" id="CHEBI:15378"/>
        <dbReference type="ChEBI" id="CHEBI:30616"/>
        <dbReference type="ChEBI" id="CHEBI:33019"/>
        <dbReference type="ChEBI" id="CHEBI:57502"/>
        <dbReference type="ChEBI" id="CHEBI:58437"/>
        <dbReference type="EC" id="2.7.7.18"/>
    </reaction>
</comment>
<keyword evidence="8 10" id="KW-0520">NAD</keyword>
<evidence type="ECO:0000313" key="12">
    <source>
        <dbReference type="EMBL" id="KON86970.1"/>
    </source>
</evidence>
<comment type="similarity">
    <text evidence="10">Belongs to the NadD family.</text>
</comment>
<keyword evidence="3 10" id="KW-0662">Pyridine nucleotide biosynthesis</keyword>
<dbReference type="UniPathway" id="UPA00253">
    <property type="reaction ID" value="UER00332"/>
</dbReference>
<evidence type="ECO:0000256" key="9">
    <source>
        <dbReference type="ARBA" id="ARBA00048721"/>
    </source>
</evidence>
<dbReference type="PANTHER" id="PTHR39321">
    <property type="entry name" value="NICOTINATE-NUCLEOTIDE ADENYLYLTRANSFERASE-RELATED"/>
    <property type="match status" value="1"/>
</dbReference>
<evidence type="ECO:0000313" key="13">
    <source>
        <dbReference type="Proteomes" id="UP000037109"/>
    </source>
</evidence>
<name>A0A0M0GAQ7_SPOGL</name>
<dbReference type="NCBIfam" id="TIGR00482">
    <property type="entry name" value="nicotinate (nicotinamide) nucleotide adenylyltransferase"/>
    <property type="match status" value="1"/>
</dbReference>
<dbReference type="InterPro" id="IPR005248">
    <property type="entry name" value="NadD/NMNAT"/>
</dbReference>
<dbReference type="AlphaFoldDB" id="A0A0M0GAQ7"/>
<keyword evidence="5 10" id="KW-0548">Nucleotidyltransferase</keyword>
<dbReference type="EC" id="2.7.7.18" evidence="10"/>
<dbReference type="Pfam" id="PF01467">
    <property type="entry name" value="CTP_transf_like"/>
    <property type="match status" value="1"/>
</dbReference>
<evidence type="ECO:0000256" key="6">
    <source>
        <dbReference type="ARBA" id="ARBA00022741"/>
    </source>
</evidence>
<dbReference type="GO" id="GO:0009435">
    <property type="term" value="P:NAD+ biosynthetic process"/>
    <property type="evidence" value="ECO:0007669"/>
    <property type="project" value="UniProtKB-UniRule"/>
</dbReference>
<dbReference type="OrthoDB" id="5295945at2"/>
<proteinExistence type="inferred from homology"/>
<evidence type="ECO:0000256" key="1">
    <source>
        <dbReference type="ARBA" id="ARBA00002324"/>
    </source>
</evidence>
<feature type="domain" description="Cytidyltransferase-like" evidence="11">
    <location>
        <begin position="6"/>
        <end position="162"/>
    </location>
</feature>
<dbReference type="PANTHER" id="PTHR39321:SF3">
    <property type="entry name" value="PHOSPHOPANTETHEINE ADENYLYLTRANSFERASE"/>
    <property type="match status" value="1"/>
</dbReference>
<evidence type="ECO:0000256" key="3">
    <source>
        <dbReference type="ARBA" id="ARBA00022642"/>
    </source>
</evidence>